<accession>I3CL02</accession>
<dbReference type="GO" id="GO:0005886">
    <property type="term" value="C:plasma membrane"/>
    <property type="evidence" value="ECO:0007669"/>
    <property type="project" value="UniProtKB-SubCell"/>
</dbReference>
<dbReference type="STRING" id="395493.BegalDRAFT_3485"/>
<dbReference type="eggNOG" id="COG0342">
    <property type="taxonomic scope" value="Bacteria"/>
</dbReference>
<dbReference type="RefSeq" id="WP_002692234.1">
    <property type="nucleotide sequence ID" value="NZ_JH600070.1"/>
</dbReference>
<gene>
    <name evidence="11" type="primary">secD</name>
    <name evidence="16" type="ORF">BegalDRAFT_3485</name>
</gene>
<organism evidence="16 17">
    <name type="scientific">Beggiatoa alba B18LD</name>
    <dbReference type="NCBI Taxonomy" id="395493"/>
    <lineage>
        <taxon>Bacteria</taxon>
        <taxon>Pseudomonadati</taxon>
        <taxon>Pseudomonadota</taxon>
        <taxon>Gammaproteobacteria</taxon>
        <taxon>Thiotrichales</taxon>
        <taxon>Thiotrichaceae</taxon>
        <taxon>Beggiatoa</taxon>
    </lineage>
</organism>
<dbReference type="Proteomes" id="UP000005744">
    <property type="component" value="Unassembled WGS sequence"/>
</dbReference>
<evidence type="ECO:0000256" key="9">
    <source>
        <dbReference type="ARBA" id="ARBA00060774"/>
    </source>
</evidence>
<dbReference type="Gene3D" id="1.20.1640.10">
    <property type="entry name" value="Multidrug efflux transporter AcrB transmembrane domain"/>
    <property type="match status" value="1"/>
</dbReference>
<evidence type="ECO:0000313" key="17">
    <source>
        <dbReference type="Proteomes" id="UP000005744"/>
    </source>
</evidence>
<evidence type="ECO:0000256" key="1">
    <source>
        <dbReference type="ARBA" id="ARBA00004651"/>
    </source>
</evidence>
<comment type="similarity">
    <text evidence="9 11">Belongs to the SecD/SecF family. SecD subfamily.</text>
</comment>
<dbReference type="InterPro" id="IPR055344">
    <property type="entry name" value="SecD_SecF_C_bact"/>
</dbReference>
<dbReference type="Pfam" id="PF07549">
    <property type="entry name" value="Sec_GG"/>
    <property type="match status" value="1"/>
</dbReference>
<comment type="function">
    <text evidence="11">Part of the Sec protein translocase complex. Interacts with the SecYEG preprotein conducting channel. SecDF uses the proton motive force (PMF) to complete protein translocation after the ATP-dependent function of SecA.</text>
</comment>
<feature type="transmembrane region" description="Helical" evidence="11">
    <location>
        <begin position="555"/>
        <end position="577"/>
    </location>
</feature>
<comment type="subunit">
    <text evidence="11">Forms a complex with SecF. Part of the essential Sec protein translocation apparatus which comprises SecA, SecYEG and auxiliary proteins SecDF-YajC and YidC.</text>
</comment>
<dbReference type="InterPro" id="IPR027398">
    <property type="entry name" value="SecD-TM"/>
</dbReference>
<evidence type="ECO:0000256" key="6">
    <source>
        <dbReference type="ARBA" id="ARBA00022989"/>
    </source>
</evidence>
<evidence type="ECO:0000256" key="2">
    <source>
        <dbReference type="ARBA" id="ARBA00022448"/>
    </source>
</evidence>
<evidence type="ECO:0000259" key="15">
    <source>
        <dbReference type="Pfam" id="PF22599"/>
    </source>
</evidence>
<dbReference type="GO" id="GO:0015450">
    <property type="term" value="F:protein-transporting ATPase activity"/>
    <property type="evidence" value="ECO:0007669"/>
    <property type="project" value="InterPro"/>
</dbReference>
<dbReference type="FunFam" id="1.20.1640.10:FF:000004">
    <property type="entry name" value="Protein translocase subunit SecD"/>
    <property type="match status" value="1"/>
</dbReference>
<protein>
    <recommendedName>
        <fullName evidence="10 11">Protein translocase subunit SecD</fullName>
    </recommendedName>
</protein>
<dbReference type="PANTHER" id="PTHR30081">
    <property type="entry name" value="PROTEIN-EXPORT MEMBRANE PROTEIN SEC"/>
    <property type="match status" value="1"/>
</dbReference>
<evidence type="ECO:0000256" key="8">
    <source>
        <dbReference type="ARBA" id="ARBA00023136"/>
    </source>
</evidence>
<dbReference type="EMBL" id="JH600070">
    <property type="protein sequence ID" value="EIJ44295.1"/>
    <property type="molecule type" value="Genomic_DNA"/>
</dbReference>
<keyword evidence="6 11" id="KW-1133">Transmembrane helix</keyword>
<dbReference type="GO" id="GO:0043952">
    <property type="term" value="P:protein transport by the Sec complex"/>
    <property type="evidence" value="ECO:0007669"/>
    <property type="project" value="UniProtKB-UniRule"/>
</dbReference>
<keyword evidence="5 11" id="KW-0653">Protein transport</keyword>
<evidence type="ECO:0000256" key="7">
    <source>
        <dbReference type="ARBA" id="ARBA00023010"/>
    </source>
</evidence>
<evidence type="ECO:0000313" key="16">
    <source>
        <dbReference type="EMBL" id="EIJ44295.1"/>
    </source>
</evidence>
<name>I3CL02_9GAMM</name>
<dbReference type="GO" id="GO:0065002">
    <property type="term" value="P:intracellular protein transmembrane transport"/>
    <property type="evidence" value="ECO:0007669"/>
    <property type="project" value="UniProtKB-UniRule"/>
</dbReference>
<dbReference type="InterPro" id="IPR022646">
    <property type="entry name" value="SecD/SecF_CS"/>
</dbReference>
<dbReference type="FunFam" id="3.30.70.3400:FF:000003">
    <property type="entry name" value="Preprotein translocase subunit SecD"/>
    <property type="match status" value="1"/>
</dbReference>
<dbReference type="Pfam" id="PF21760">
    <property type="entry name" value="SecD_1st"/>
    <property type="match status" value="1"/>
</dbReference>
<dbReference type="PANTHER" id="PTHR30081:SF1">
    <property type="entry name" value="PROTEIN TRANSLOCASE SUBUNIT SECD"/>
    <property type="match status" value="1"/>
</dbReference>
<dbReference type="SUPFAM" id="SSF82866">
    <property type="entry name" value="Multidrug efflux transporter AcrB transmembrane domain"/>
    <property type="match status" value="1"/>
</dbReference>
<feature type="domain" description="Protein export membrane protein SecD/SecF C-terminal" evidence="12">
    <location>
        <begin position="439"/>
        <end position="609"/>
    </location>
</feature>
<feature type="domain" description="SecD export protein N-terminal TM" evidence="13">
    <location>
        <begin position="1"/>
        <end position="103"/>
    </location>
</feature>
<dbReference type="HOGENOM" id="CLU_007894_4_3_6"/>
<feature type="domain" description="Protein translocase subunit SecDF P1" evidence="14">
    <location>
        <begin position="230"/>
        <end position="288"/>
    </location>
</feature>
<dbReference type="OrthoDB" id="9805019at2"/>
<dbReference type="InterPro" id="IPR048631">
    <property type="entry name" value="SecD_1st"/>
</dbReference>
<dbReference type="Pfam" id="PF13721">
    <property type="entry name" value="SecD-TM1"/>
    <property type="match status" value="1"/>
</dbReference>
<feature type="transmembrane region" description="Helical" evidence="11">
    <location>
        <begin position="460"/>
        <end position="477"/>
    </location>
</feature>
<evidence type="ECO:0000256" key="5">
    <source>
        <dbReference type="ARBA" id="ARBA00022927"/>
    </source>
</evidence>
<feature type="transmembrane region" description="Helical" evidence="11">
    <location>
        <begin position="583"/>
        <end position="607"/>
    </location>
</feature>
<dbReference type="Pfam" id="PF22599">
    <property type="entry name" value="SecDF_P1_head"/>
    <property type="match status" value="1"/>
</dbReference>
<keyword evidence="7 11" id="KW-0811">Translocation</keyword>
<evidence type="ECO:0000256" key="3">
    <source>
        <dbReference type="ARBA" id="ARBA00022475"/>
    </source>
</evidence>
<evidence type="ECO:0000256" key="4">
    <source>
        <dbReference type="ARBA" id="ARBA00022692"/>
    </source>
</evidence>
<dbReference type="NCBIfam" id="TIGR01129">
    <property type="entry name" value="secD"/>
    <property type="match status" value="1"/>
</dbReference>
<evidence type="ECO:0000259" key="14">
    <source>
        <dbReference type="Pfam" id="PF21760"/>
    </source>
</evidence>
<keyword evidence="8 11" id="KW-0472">Membrane</keyword>
<dbReference type="GO" id="GO:0006605">
    <property type="term" value="P:protein targeting"/>
    <property type="evidence" value="ECO:0007669"/>
    <property type="project" value="UniProtKB-UniRule"/>
</dbReference>
<dbReference type="InterPro" id="IPR005791">
    <property type="entry name" value="SecD"/>
</dbReference>
<dbReference type="Pfam" id="PF02355">
    <property type="entry name" value="SecD_SecF_C"/>
    <property type="match status" value="1"/>
</dbReference>
<evidence type="ECO:0000259" key="12">
    <source>
        <dbReference type="Pfam" id="PF02355"/>
    </source>
</evidence>
<evidence type="ECO:0000259" key="13">
    <source>
        <dbReference type="Pfam" id="PF13721"/>
    </source>
</evidence>
<keyword evidence="17" id="KW-1185">Reference proteome</keyword>
<dbReference type="InterPro" id="IPR022813">
    <property type="entry name" value="SecD/SecF_arch_bac"/>
</dbReference>
<dbReference type="NCBIfam" id="TIGR00916">
    <property type="entry name" value="2A0604s01"/>
    <property type="match status" value="1"/>
</dbReference>
<dbReference type="FunFam" id="3.30.1360.200:FF:000001">
    <property type="entry name" value="Protein translocase subunit SecD"/>
    <property type="match status" value="1"/>
</dbReference>
<comment type="subcellular location">
    <subcellularLocation>
        <location evidence="1 11">Cell membrane</location>
        <topology evidence="1 11">Multi-pass membrane protein</topology>
    </subcellularLocation>
</comment>
<dbReference type="AlphaFoldDB" id="I3CL02"/>
<dbReference type="Gene3D" id="3.30.1360.200">
    <property type="match status" value="1"/>
</dbReference>
<sequence>MNQYPLWKYILIGVVIFIGSLFALPNLFGEDPAVQISPPYARNVTLDDSVKQTVETALKGANINYDSIELSPERILVRLADTDTQLKAYSILTDAMKGYVVAQNLAPATPSWLSALGAKPMYLGLDLRGGVHFLMQVDMKAAIQQDEETTINDMRTLFRNEKMRYQSLNREAMGGIVVTFSDAETRDKADALLKKEYTDFSIAEKNTVDSFGLTLKFTEEAIKNRQSTALEQNITTLRNRINELGVAEPVIQQQGTERIVVQLPGVQDTARAKEILGATATLEFRLVEGDPSEWAEAERSNKIPLNARLYQRRDGSPILLKRNVIVTGDQISGASATIDQRTGSPAASVRLNGKGADRMFETTRENVGKPMAVVFIEYKTDSIKGADGQEIKTRRKVEEVINVATIQEAFGKSFQITGLNTSEAHNLALLLRAGALKAPMEIVEERTVGPSLGQENISQGFWSITIAFIGVLIFMVWRYHIFGLVANVSLFTNVILLIALLSLIQATLTLPGMAGIVLTLGMAVDANVLIYERIREEIHNGNTPQASIHSGFDKAFSTIADSNITTLIAGVVLFGFGTGPIKGFAVVLCLGILTSMFTAIMVSRAIINHFYGGKKLSKLPV</sequence>
<keyword evidence="2 11" id="KW-0813">Transport</keyword>
<feature type="transmembrane region" description="Helical" evidence="11">
    <location>
        <begin position="7"/>
        <end position="28"/>
    </location>
</feature>
<reference evidence="16 17" key="1">
    <citation type="submission" date="2011-11" db="EMBL/GenBank/DDBJ databases">
        <title>Improved High-Quality Draft sequence of Beggiatoa alba B18lD.</title>
        <authorList>
            <consortium name="US DOE Joint Genome Institute"/>
            <person name="Lucas S."/>
            <person name="Han J."/>
            <person name="Lapidus A."/>
            <person name="Cheng J.-F."/>
            <person name="Goodwin L."/>
            <person name="Pitluck S."/>
            <person name="Peters L."/>
            <person name="Mikhailova N."/>
            <person name="Held B."/>
            <person name="Detter J.C."/>
            <person name="Han C."/>
            <person name="Tapia R."/>
            <person name="Land M."/>
            <person name="Hauser L."/>
            <person name="Kyrpides N."/>
            <person name="Ivanova N."/>
            <person name="Pagani I."/>
            <person name="Samuel K."/>
            <person name="Teske A."/>
            <person name="Mueller J."/>
            <person name="Woyke T."/>
        </authorList>
    </citation>
    <scope>NUCLEOTIDE SEQUENCE [LARGE SCALE GENOMIC DNA]</scope>
    <source>
        <strain evidence="16 17">B18LD</strain>
    </source>
</reference>
<keyword evidence="3 11" id="KW-1003">Cell membrane</keyword>
<dbReference type="InterPro" id="IPR054384">
    <property type="entry name" value="SecDF_P1_head"/>
</dbReference>
<dbReference type="HAMAP" id="MF_01463_B">
    <property type="entry name" value="SecD_B"/>
    <property type="match status" value="1"/>
</dbReference>
<keyword evidence="4 11" id="KW-0812">Transmembrane</keyword>
<evidence type="ECO:0000256" key="11">
    <source>
        <dbReference type="HAMAP-Rule" id="MF_01463"/>
    </source>
</evidence>
<dbReference type="InterPro" id="IPR048634">
    <property type="entry name" value="SecD_SecF_C"/>
</dbReference>
<evidence type="ECO:0000256" key="10">
    <source>
        <dbReference type="ARBA" id="ARBA00068220"/>
    </source>
</evidence>
<comment type="caution">
    <text evidence="11">Lacks conserved residue(s) required for the propagation of feature annotation.</text>
</comment>
<dbReference type="Gene3D" id="3.30.70.3400">
    <property type="match status" value="2"/>
</dbReference>
<proteinExistence type="inferred from homology"/>
<feature type="domain" description="SecDF P1 head subdomain" evidence="15">
    <location>
        <begin position="309"/>
        <end position="438"/>
    </location>
</feature>